<reference evidence="4" key="1">
    <citation type="journal article" date="2023" name="Mol. Phylogenet. Evol.">
        <title>Genome-scale phylogeny and comparative genomics of the fungal order Sordariales.</title>
        <authorList>
            <person name="Hensen N."/>
            <person name="Bonometti L."/>
            <person name="Westerberg I."/>
            <person name="Brannstrom I.O."/>
            <person name="Guillou S."/>
            <person name="Cros-Aarteil S."/>
            <person name="Calhoun S."/>
            <person name="Haridas S."/>
            <person name="Kuo A."/>
            <person name="Mondo S."/>
            <person name="Pangilinan J."/>
            <person name="Riley R."/>
            <person name="LaButti K."/>
            <person name="Andreopoulos B."/>
            <person name="Lipzen A."/>
            <person name="Chen C."/>
            <person name="Yan M."/>
            <person name="Daum C."/>
            <person name="Ng V."/>
            <person name="Clum A."/>
            <person name="Steindorff A."/>
            <person name="Ohm R.A."/>
            <person name="Martin F."/>
            <person name="Silar P."/>
            <person name="Natvig D.O."/>
            <person name="Lalanne C."/>
            <person name="Gautier V."/>
            <person name="Ament-Velasquez S.L."/>
            <person name="Kruys A."/>
            <person name="Hutchinson M.I."/>
            <person name="Powell A.J."/>
            <person name="Barry K."/>
            <person name="Miller A.N."/>
            <person name="Grigoriev I.V."/>
            <person name="Debuchy R."/>
            <person name="Gladieux P."/>
            <person name="Hiltunen Thoren M."/>
            <person name="Johannesson H."/>
        </authorList>
    </citation>
    <scope>NUCLEOTIDE SEQUENCE</scope>
    <source>
        <strain evidence="4">PSN243</strain>
    </source>
</reference>
<dbReference type="Pfam" id="PF14479">
    <property type="entry name" value="HeLo"/>
    <property type="match status" value="1"/>
</dbReference>
<organism evidence="4 5">
    <name type="scientific">Podospora aff. communis PSN243</name>
    <dbReference type="NCBI Taxonomy" id="3040156"/>
    <lineage>
        <taxon>Eukaryota</taxon>
        <taxon>Fungi</taxon>
        <taxon>Dikarya</taxon>
        <taxon>Ascomycota</taxon>
        <taxon>Pezizomycotina</taxon>
        <taxon>Sordariomycetes</taxon>
        <taxon>Sordariomycetidae</taxon>
        <taxon>Sordariales</taxon>
        <taxon>Podosporaceae</taxon>
        <taxon>Podospora</taxon>
    </lineage>
</organism>
<feature type="domain" description="Nephrocystin 3-like N-terminal" evidence="3">
    <location>
        <begin position="272"/>
        <end position="438"/>
    </location>
</feature>
<keyword evidence="5" id="KW-1185">Reference proteome</keyword>
<name>A0AAV9G8N9_9PEZI</name>
<evidence type="ECO:0000259" key="2">
    <source>
        <dbReference type="Pfam" id="PF14479"/>
    </source>
</evidence>
<reference evidence="4" key="2">
    <citation type="submission" date="2023-05" db="EMBL/GenBank/DDBJ databases">
        <authorList>
            <consortium name="Lawrence Berkeley National Laboratory"/>
            <person name="Steindorff A."/>
            <person name="Hensen N."/>
            <person name="Bonometti L."/>
            <person name="Westerberg I."/>
            <person name="Brannstrom I.O."/>
            <person name="Guillou S."/>
            <person name="Cros-Aarteil S."/>
            <person name="Calhoun S."/>
            <person name="Haridas S."/>
            <person name="Kuo A."/>
            <person name="Mondo S."/>
            <person name="Pangilinan J."/>
            <person name="Riley R."/>
            <person name="Labutti K."/>
            <person name="Andreopoulos B."/>
            <person name="Lipzen A."/>
            <person name="Chen C."/>
            <person name="Yanf M."/>
            <person name="Daum C."/>
            <person name="Ng V."/>
            <person name="Clum A."/>
            <person name="Ohm R."/>
            <person name="Martin F."/>
            <person name="Silar P."/>
            <person name="Natvig D."/>
            <person name="Lalanne C."/>
            <person name="Gautier V."/>
            <person name="Ament-Velasquez S.L."/>
            <person name="Kruys A."/>
            <person name="Hutchinson M.I."/>
            <person name="Powell A.J."/>
            <person name="Barry K."/>
            <person name="Miller A.N."/>
            <person name="Grigoriev I.V."/>
            <person name="Debuchy R."/>
            <person name="Gladieux P."/>
            <person name="Thoren M.H."/>
            <person name="Johannesson H."/>
        </authorList>
    </citation>
    <scope>NUCLEOTIDE SEQUENCE</scope>
    <source>
        <strain evidence="4">PSN243</strain>
    </source>
</reference>
<dbReference type="SUPFAM" id="SSF52540">
    <property type="entry name" value="P-loop containing nucleoside triphosphate hydrolases"/>
    <property type="match status" value="1"/>
</dbReference>
<feature type="domain" description="Prion-inhibition and propagation HeLo" evidence="2">
    <location>
        <begin position="6"/>
        <end position="208"/>
    </location>
</feature>
<evidence type="ECO:0000256" key="1">
    <source>
        <dbReference type="ARBA" id="ARBA00022737"/>
    </source>
</evidence>
<dbReference type="PANTHER" id="PTHR10039:SF5">
    <property type="entry name" value="NACHT DOMAIN-CONTAINING PROTEIN"/>
    <property type="match status" value="1"/>
</dbReference>
<dbReference type="Pfam" id="PF24883">
    <property type="entry name" value="NPHP3_N"/>
    <property type="match status" value="1"/>
</dbReference>
<dbReference type="AlphaFoldDB" id="A0AAV9G8N9"/>
<dbReference type="InterPro" id="IPR056884">
    <property type="entry name" value="NPHP3-like_N"/>
</dbReference>
<keyword evidence="4" id="KW-0034">Amyloid</keyword>
<dbReference type="InterPro" id="IPR029498">
    <property type="entry name" value="HeLo_dom"/>
</dbReference>
<comment type="caution">
    <text evidence="4">The sequence shown here is derived from an EMBL/GenBank/DDBJ whole genome shotgun (WGS) entry which is preliminary data.</text>
</comment>
<dbReference type="Gene3D" id="3.40.50.300">
    <property type="entry name" value="P-loop containing nucleotide triphosphate hydrolases"/>
    <property type="match status" value="1"/>
</dbReference>
<dbReference type="Proteomes" id="UP001321760">
    <property type="component" value="Unassembled WGS sequence"/>
</dbReference>
<keyword evidence="4" id="KW-0640">Prion</keyword>
<evidence type="ECO:0000313" key="4">
    <source>
        <dbReference type="EMBL" id="KAK4443451.1"/>
    </source>
</evidence>
<sequence>MAEVAGLTIGVASIAGIFKDCLDLYSNLLTSRCFRYDYEIISTQLDIEKTLLLQWADRVGLAAPQYDRRLDDSTTNTAITKILGCLRLLFSDGRDLQERYGARLVTPDDMPGQDEIAASAMSARRMARFIKSFEAMALRLAPTDHDISARKKMLWVIHDKDKFHRLIEQLSYFNSKLNELVPPSSSASTGLADDDIRSVRTIEQLKMLVEASAQRQKAFMDAARTEMEARRRILERVWFRMMDNRENSIKEAHANTFSWALEPPKQDSQWDNLAEWLTTGSKVFWICGKAGSGESTLMKYLHNHKKTWELLRAWAGESRLTQVSFLFWILGTEEQKTQGGLLRALLYKILESDSSQIARLLPNMRKESSCSKGTEIALPTLAEAMEAFRRLGTDDPAAPKFFFLIDGLDEYSGNIHEGVALIKSLMSGPNIKILLSSRPILACTAGFSDCPKLGLEDLARDDIKHHVSDLIGPHSSLPGHSPRSALTLPAKVIVGLATFWMSETRVTTKRSRGATI</sequence>
<keyword evidence="1" id="KW-0677">Repeat</keyword>
<dbReference type="InterPro" id="IPR038305">
    <property type="entry name" value="HeLo_sf"/>
</dbReference>
<gene>
    <name evidence="4" type="ORF">QBC34DRAFT_362053</name>
</gene>
<evidence type="ECO:0000313" key="5">
    <source>
        <dbReference type="Proteomes" id="UP001321760"/>
    </source>
</evidence>
<accession>A0AAV9G8N9</accession>
<dbReference type="EMBL" id="MU865993">
    <property type="protein sequence ID" value="KAK4443451.1"/>
    <property type="molecule type" value="Genomic_DNA"/>
</dbReference>
<dbReference type="Gene3D" id="1.20.120.1020">
    <property type="entry name" value="Prion-inhibition and propagation, HeLo domain"/>
    <property type="match status" value="1"/>
</dbReference>
<evidence type="ECO:0000259" key="3">
    <source>
        <dbReference type="Pfam" id="PF24883"/>
    </source>
</evidence>
<protein>
    <submittedName>
        <fullName evidence="4">Prion-inhibition and propagation-domain-containing protein</fullName>
    </submittedName>
</protein>
<dbReference type="PANTHER" id="PTHR10039">
    <property type="entry name" value="AMELOGENIN"/>
    <property type="match status" value="1"/>
</dbReference>
<proteinExistence type="predicted"/>
<dbReference type="InterPro" id="IPR027417">
    <property type="entry name" value="P-loop_NTPase"/>
</dbReference>